<accession>A0A2X3IP72</accession>
<evidence type="ECO:0000313" key="2">
    <source>
        <dbReference type="Proteomes" id="UP000250675"/>
    </source>
</evidence>
<gene>
    <name evidence="1" type="ORF">NCTC9645_06259</name>
</gene>
<sequence length="93" mass="10406">MESLPVSGNAWVFGNTSWLTVGPVGSENGFLSAFRQKDNSIMVLRGCFEGTIEEFESAVKETHGDNEFSEQYLALIPFIKLRLEEVEVSDEDE</sequence>
<protein>
    <submittedName>
        <fullName evidence="1">Uncharacterized protein</fullName>
    </submittedName>
</protein>
<name>A0A2X3IP72_KLEPN</name>
<reference evidence="1 2" key="1">
    <citation type="submission" date="2018-06" db="EMBL/GenBank/DDBJ databases">
        <authorList>
            <consortium name="Pathogen Informatics"/>
            <person name="Doyle S."/>
        </authorList>
    </citation>
    <scope>NUCLEOTIDE SEQUENCE [LARGE SCALE GENOMIC DNA]</scope>
    <source>
        <strain evidence="1 2">NCTC9645</strain>
    </source>
</reference>
<dbReference type="AlphaFoldDB" id="A0A2X3IP72"/>
<organism evidence="1 2">
    <name type="scientific">Klebsiella pneumoniae</name>
    <dbReference type="NCBI Taxonomy" id="573"/>
    <lineage>
        <taxon>Bacteria</taxon>
        <taxon>Pseudomonadati</taxon>
        <taxon>Pseudomonadota</taxon>
        <taxon>Gammaproteobacteria</taxon>
        <taxon>Enterobacterales</taxon>
        <taxon>Enterobacteriaceae</taxon>
        <taxon>Klebsiella/Raoultella group</taxon>
        <taxon>Klebsiella</taxon>
        <taxon>Klebsiella pneumoniae complex</taxon>
    </lineage>
</organism>
<evidence type="ECO:0000313" key="1">
    <source>
        <dbReference type="EMBL" id="SQC88117.1"/>
    </source>
</evidence>
<dbReference type="Proteomes" id="UP000250675">
    <property type="component" value="Unassembled WGS sequence"/>
</dbReference>
<proteinExistence type="predicted"/>
<dbReference type="EMBL" id="UASO01000010">
    <property type="protein sequence ID" value="SQC88117.1"/>
    <property type="molecule type" value="Genomic_DNA"/>
</dbReference>